<protein>
    <submittedName>
        <fullName evidence="2">DUF4232 domain-containing protein</fullName>
    </submittedName>
</protein>
<evidence type="ECO:0000256" key="1">
    <source>
        <dbReference type="SAM" id="MobiDB-lite"/>
    </source>
</evidence>
<dbReference type="Proteomes" id="UP000325763">
    <property type="component" value="Chromosome"/>
</dbReference>
<feature type="compositionally biased region" description="Pro residues" evidence="1">
    <location>
        <begin position="73"/>
        <end position="85"/>
    </location>
</feature>
<evidence type="ECO:0000313" key="3">
    <source>
        <dbReference type="Proteomes" id="UP000325763"/>
    </source>
</evidence>
<dbReference type="Pfam" id="PF14016">
    <property type="entry name" value="DUF4232"/>
    <property type="match status" value="1"/>
</dbReference>
<dbReference type="RefSeq" id="WP_052454344.1">
    <property type="nucleotide sequence ID" value="NZ_CP009313.1"/>
</dbReference>
<dbReference type="EMBL" id="CP023747">
    <property type="protein sequence ID" value="QEV41993.1"/>
    <property type="molecule type" value="Genomic_DNA"/>
</dbReference>
<name>A0A5P2WDU9_9ACTN</name>
<dbReference type="KEGG" id="snq:CP978_28580"/>
<accession>A0A5P2WDU9</accession>
<reference evidence="2 3" key="1">
    <citation type="submission" date="2017-09" db="EMBL/GenBank/DDBJ databases">
        <title>Streptomyces genome completion.</title>
        <authorList>
            <person name="Lee N."/>
            <person name="Cho B.-K."/>
        </authorList>
    </citation>
    <scope>NUCLEOTIDE SEQUENCE [LARGE SCALE GENOMIC DNA]</scope>
    <source>
        <strain evidence="2 3">ATCC 14899</strain>
    </source>
</reference>
<feature type="region of interest" description="Disordered" evidence="1">
    <location>
        <begin position="25"/>
        <end position="95"/>
    </location>
</feature>
<dbReference type="InterPro" id="IPR025326">
    <property type="entry name" value="DUF4232"/>
</dbReference>
<dbReference type="AlphaFoldDB" id="A0A5P2WDU9"/>
<evidence type="ECO:0000313" key="2">
    <source>
        <dbReference type="EMBL" id="QEV41993.1"/>
    </source>
</evidence>
<organism evidence="2 3">
    <name type="scientific">Streptomyces nodosus</name>
    <dbReference type="NCBI Taxonomy" id="40318"/>
    <lineage>
        <taxon>Bacteria</taxon>
        <taxon>Bacillati</taxon>
        <taxon>Actinomycetota</taxon>
        <taxon>Actinomycetes</taxon>
        <taxon>Kitasatosporales</taxon>
        <taxon>Streptomycetaceae</taxon>
        <taxon>Streptomyces</taxon>
    </lineage>
</organism>
<sequence>MRVPRLRTVPAFIAVVLAAGIPLTACKGSGDEKGRGARPVRSGQASPGASVTGTLAASGTGSTAGRSPAAPRSRPPVSPPRPGSPARPSVLVNPGPSCKTMNLTFAKGATHTQEDFSAVVIRLTNSGSTICSLRGYPSVDLVGKDGRVSAQRTMDNPQTVTLAPGRSATFDLLALRNDSGGTGATFSSAVIVPPNETHRGTLQLTVHLPVLEDGSTDEAVFVGPVRQ</sequence>
<gene>
    <name evidence="2" type="ORF">CP978_28580</name>
</gene>
<feature type="compositionally biased region" description="Low complexity" evidence="1">
    <location>
        <begin position="48"/>
        <end position="72"/>
    </location>
</feature>
<proteinExistence type="predicted"/>
<dbReference type="OrthoDB" id="3480105at2"/>